<accession>A0A813KB95</accession>
<evidence type="ECO:0000313" key="1">
    <source>
        <dbReference type="EMBL" id="CAE8697657.1"/>
    </source>
</evidence>
<dbReference type="EMBL" id="CAJNNW010028788">
    <property type="protein sequence ID" value="CAE8697657.1"/>
    <property type="molecule type" value="Genomic_DNA"/>
</dbReference>
<sequence length="77" mass="8057">VDYATFDHARGHAHDRSCNSIGTRATCIAGAFTGADEDSQWLPETLPGFCGSSRFCVAAANSQDGGSGRASFACLVW</sequence>
<protein>
    <submittedName>
        <fullName evidence="1">Uncharacterized protein</fullName>
    </submittedName>
</protein>
<comment type="caution">
    <text evidence="1">The sequence shown here is derived from an EMBL/GenBank/DDBJ whole genome shotgun (WGS) entry which is preliminary data.</text>
</comment>
<reference evidence="1" key="1">
    <citation type="submission" date="2021-02" db="EMBL/GenBank/DDBJ databases">
        <authorList>
            <person name="Dougan E. K."/>
            <person name="Rhodes N."/>
            <person name="Thang M."/>
            <person name="Chan C."/>
        </authorList>
    </citation>
    <scope>NUCLEOTIDE SEQUENCE</scope>
</reference>
<dbReference type="AlphaFoldDB" id="A0A813KB95"/>
<organism evidence="1 2">
    <name type="scientific">Polarella glacialis</name>
    <name type="common">Dinoflagellate</name>
    <dbReference type="NCBI Taxonomy" id="89957"/>
    <lineage>
        <taxon>Eukaryota</taxon>
        <taxon>Sar</taxon>
        <taxon>Alveolata</taxon>
        <taxon>Dinophyceae</taxon>
        <taxon>Suessiales</taxon>
        <taxon>Suessiaceae</taxon>
        <taxon>Polarella</taxon>
    </lineage>
</organism>
<feature type="non-terminal residue" evidence="1">
    <location>
        <position position="77"/>
    </location>
</feature>
<name>A0A813KB95_POLGL</name>
<feature type="non-terminal residue" evidence="1">
    <location>
        <position position="1"/>
    </location>
</feature>
<proteinExistence type="predicted"/>
<dbReference type="Proteomes" id="UP000626109">
    <property type="component" value="Unassembled WGS sequence"/>
</dbReference>
<evidence type="ECO:0000313" key="2">
    <source>
        <dbReference type="Proteomes" id="UP000626109"/>
    </source>
</evidence>
<gene>
    <name evidence="1" type="ORF">PGLA2088_LOCUS30396</name>
</gene>